<gene>
    <name evidence="2" type="ORF">EAG_03557</name>
</gene>
<dbReference type="EMBL" id="GL436907">
    <property type="protein sequence ID" value="EFN71375.1"/>
    <property type="molecule type" value="Genomic_DNA"/>
</dbReference>
<dbReference type="InParanoid" id="E2A5B3"/>
<accession>E2A5B3</accession>
<protein>
    <submittedName>
        <fullName evidence="2">Uncharacterized protein</fullName>
    </submittedName>
</protein>
<feature type="compositionally biased region" description="Pro residues" evidence="1">
    <location>
        <begin position="46"/>
        <end position="56"/>
    </location>
</feature>
<reference evidence="2 3" key="1">
    <citation type="journal article" date="2010" name="Science">
        <title>Genomic comparison of the ants Camponotus floridanus and Harpegnathos saltator.</title>
        <authorList>
            <person name="Bonasio R."/>
            <person name="Zhang G."/>
            <person name="Ye C."/>
            <person name="Mutti N.S."/>
            <person name="Fang X."/>
            <person name="Qin N."/>
            <person name="Donahue G."/>
            <person name="Yang P."/>
            <person name="Li Q."/>
            <person name="Li C."/>
            <person name="Zhang P."/>
            <person name="Huang Z."/>
            <person name="Berger S.L."/>
            <person name="Reinberg D."/>
            <person name="Wang J."/>
            <person name="Liebig J."/>
        </authorList>
    </citation>
    <scope>NUCLEOTIDE SEQUENCE [LARGE SCALE GENOMIC DNA]</scope>
    <source>
        <strain evidence="3">C129</strain>
    </source>
</reference>
<dbReference type="Proteomes" id="UP000000311">
    <property type="component" value="Unassembled WGS sequence"/>
</dbReference>
<feature type="compositionally biased region" description="Basic residues" evidence="1">
    <location>
        <begin position="11"/>
        <end position="27"/>
    </location>
</feature>
<evidence type="ECO:0000313" key="2">
    <source>
        <dbReference type="EMBL" id="EFN71375.1"/>
    </source>
</evidence>
<organism evidence="3">
    <name type="scientific">Camponotus floridanus</name>
    <name type="common">Florida carpenter ant</name>
    <dbReference type="NCBI Taxonomy" id="104421"/>
    <lineage>
        <taxon>Eukaryota</taxon>
        <taxon>Metazoa</taxon>
        <taxon>Ecdysozoa</taxon>
        <taxon>Arthropoda</taxon>
        <taxon>Hexapoda</taxon>
        <taxon>Insecta</taxon>
        <taxon>Pterygota</taxon>
        <taxon>Neoptera</taxon>
        <taxon>Endopterygota</taxon>
        <taxon>Hymenoptera</taxon>
        <taxon>Apocrita</taxon>
        <taxon>Aculeata</taxon>
        <taxon>Formicoidea</taxon>
        <taxon>Formicidae</taxon>
        <taxon>Formicinae</taxon>
        <taxon>Camponotus</taxon>
    </lineage>
</organism>
<feature type="region of interest" description="Disordered" evidence="1">
    <location>
        <begin position="1"/>
        <end position="61"/>
    </location>
</feature>
<keyword evidence="3" id="KW-1185">Reference proteome</keyword>
<proteinExistence type="predicted"/>
<dbReference type="PANTHER" id="PTHR34141:SF1">
    <property type="match status" value="1"/>
</dbReference>
<dbReference type="PANTHER" id="PTHR34141">
    <property type="match status" value="1"/>
</dbReference>
<evidence type="ECO:0000256" key="1">
    <source>
        <dbReference type="SAM" id="MobiDB-lite"/>
    </source>
</evidence>
<sequence>MAAEEDDHDGSRRHGSLAARKIRGRPRHGTELGSRDRRENADRSPRPGPARQPDPLPDQARHAPLLRANPYSEVTDPICRLPLPTLFYRLEALYLGDLLRIWVRTGATPPRGPLLDFQGPRGRSGHRRNCGALRVPNPISLLEVSRELERLYRKENSSRISRRRLQGLGSTDSCATAVHTKPFSTSVLQGLAGVFATTTKICTDGGSRQAHAQTLLRSPSRPSYSSGLLVTHSLADSDFHGHRPAVLSNQRLSWCPMSVELGALTLRLVHPTAPVLLTKNGPLGTLIRDARGFIIQESQRSHPFKV</sequence>
<evidence type="ECO:0000313" key="3">
    <source>
        <dbReference type="Proteomes" id="UP000000311"/>
    </source>
</evidence>
<name>E2A5B3_CAMFO</name>
<feature type="compositionally biased region" description="Basic and acidic residues" evidence="1">
    <location>
        <begin position="28"/>
        <end position="45"/>
    </location>
</feature>
<dbReference type="AlphaFoldDB" id="E2A5B3"/>